<gene>
    <name evidence="2" type="ordered locus">Plabr_1245</name>
</gene>
<name>F0SMN9_RUBBR</name>
<dbReference type="HOGENOM" id="CLU_3332535_0_0_0"/>
<keyword evidence="3" id="KW-1185">Reference proteome</keyword>
<evidence type="ECO:0000256" key="1">
    <source>
        <dbReference type="SAM" id="MobiDB-lite"/>
    </source>
</evidence>
<feature type="compositionally biased region" description="Basic residues" evidence="1">
    <location>
        <begin position="17"/>
        <end position="27"/>
    </location>
</feature>
<feature type="compositionally biased region" description="Basic and acidic residues" evidence="1">
    <location>
        <begin position="28"/>
        <end position="38"/>
    </location>
</feature>
<dbReference type="Proteomes" id="UP000006860">
    <property type="component" value="Chromosome"/>
</dbReference>
<feature type="region of interest" description="Disordered" evidence="1">
    <location>
        <begin position="1"/>
        <end position="38"/>
    </location>
</feature>
<proteinExistence type="predicted"/>
<dbReference type="KEGG" id="pbs:Plabr_1245"/>
<protein>
    <submittedName>
        <fullName evidence="2">Uncharacterized protein</fullName>
    </submittedName>
</protein>
<accession>F0SMN9</accession>
<evidence type="ECO:0000313" key="2">
    <source>
        <dbReference type="EMBL" id="ADY58858.1"/>
    </source>
</evidence>
<dbReference type="STRING" id="756272.Plabr_1245"/>
<sequence length="38" mass="4578">MGQERRQVRQPATKQPQHQKKQLKNRPAKPDRPGQKFR</sequence>
<reference evidence="3" key="1">
    <citation type="submission" date="2011-02" db="EMBL/GenBank/DDBJ databases">
        <title>The complete genome of Planctomyces brasiliensis DSM 5305.</title>
        <authorList>
            <person name="Lucas S."/>
            <person name="Copeland A."/>
            <person name="Lapidus A."/>
            <person name="Bruce D."/>
            <person name="Goodwin L."/>
            <person name="Pitluck S."/>
            <person name="Kyrpides N."/>
            <person name="Mavromatis K."/>
            <person name="Pagani I."/>
            <person name="Ivanova N."/>
            <person name="Ovchinnikova G."/>
            <person name="Lu M."/>
            <person name="Detter J.C."/>
            <person name="Han C."/>
            <person name="Land M."/>
            <person name="Hauser L."/>
            <person name="Markowitz V."/>
            <person name="Cheng J.-F."/>
            <person name="Hugenholtz P."/>
            <person name="Woyke T."/>
            <person name="Wu D."/>
            <person name="Tindall B."/>
            <person name="Pomrenke H.G."/>
            <person name="Brambilla E."/>
            <person name="Klenk H.-P."/>
            <person name="Eisen J.A."/>
        </authorList>
    </citation>
    <scope>NUCLEOTIDE SEQUENCE [LARGE SCALE GENOMIC DNA]</scope>
    <source>
        <strain evidence="3">ATCC 49424 / DSM 5305 / JCM 21570 / NBRC 103401 / IFAM 1448</strain>
    </source>
</reference>
<dbReference type="EMBL" id="CP002546">
    <property type="protein sequence ID" value="ADY58858.1"/>
    <property type="molecule type" value="Genomic_DNA"/>
</dbReference>
<evidence type="ECO:0000313" key="3">
    <source>
        <dbReference type="Proteomes" id="UP000006860"/>
    </source>
</evidence>
<dbReference type="AlphaFoldDB" id="F0SMN9"/>
<organism evidence="2 3">
    <name type="scientific">Rubinisphaera brasiliensis (strain ATCC 49424 / DSM 5305 / JCM 21570 / IAM 15109 / NBRC 103401 / IFAM 1448)</name>
    <name type="common">Planctomyces brasiliensis</name>
    <dbReference type="NCBI Taxonomy" id="756272"/>
    <lineage>
        <taxon>Bacteria</taxon>
        <taxon>Pseudomonadati</taxon>
        <taxon>Planctomycetota</taxon>
        <taxon>Planctomycetia</taxon>
        <taxon>Planctomycetales</taxon>
        <taxon>Planctomycetaceae</taxon>
        <taxon>Rubinisphaera</taxon>
    </lineage>
</organism>